<name>A0ABQ2I0S8_9BACT</name>
<dbReference type="InterPro" id="IPR013324">
    <property type="entry name" value="RNA_pol_sigma_r3/r4-like"/>
</dbReference>
<dbReference type="InterPro" id="IPR007627">
    <property type="entry name" value="RNA_pol_sigma70_r2"/>
</dbReference>
<dbReference type="SUPFAM" id="SSF88659">
    <property type="entry name" value="Sigma3 and sigma4 domains of RNA polymerase sigma factors"/>
    <property type="match status" value="1"/>
</dbReference>
<evidence type="ECO:0000313" key="7">
    <source>
        <dbReference type="EMBL" id="GGM96395.1"/>
    </source>
</evidence>
<dbReference type="InterPro" id="IPR036388">
    <property type="entry name" value="WH-like_DNA-bd_sf"/>
</dbReference>
<keyword evidence="8" id="KW-1185">Reference proteome</keyword>
<comment type="caution">
    <text evidence="7">The sequence shown here is derived from an EMBL/GenBank/DDBJ whole genome shotgun (WGS) entry which is preliminary data.</text>
</comment>
<dbReference type="SUPFAM" id="SSF88946">
    <property type="entry name" value="Sigma2 domain of RNA polymerase sigma factors"/>
    <property type="match status" value="1"/>
</dbReference>
<dbReference type="EMBL" id="BMLI01000001">
    <property type="protein sequence ID" value="GGM96395.1"/>
    <property type="molecule type" value="Genomic_DNA"/>
</dbReference>
<comment type="similarity">
    <text evidence="1">Belongs to the sigma-70 factor family. ECF subfamily.</text>
</comment>
<dbReference type="Pfam" id="PF08281">
    <property type="entry name" value="Sigma70_r4_2"/>
    <property type="match status" value="1"/>
</dbReference>
<accession>A0ABQ2I0S8</accession>
<organism evidence="7 8">
    <name type="scientific">Dyadobacter beijingensis</name>
    <dbReference type="NCBI Taxonomy" id="365489"/>
    <lineage>
        <taxon>Bacteria</taxon>
        <taxon>Pseudomonadati</taxon>
        <taxon>Bacteroidota</taxon>
        <taxon>Cytophagia</taxon>
        <taxon>Cytophagales</taxon>
        <taxon>Spirosomataceae</taxon>
        <taxon>Dyadobacter</taxon>
    </lineage>
</organism>
<reference evidence="8" key="1">
    <citation type="journal article" date="2019" name="Int. J. Syst. Evol. Microbiol.">
        <title>The Global Catalogue of Microorganisms (GCM) 10K type strain sequencing project: providing services to taxonomists for standard genome sequencing and annotation.</title>
        <authorList>
            <consortium name="The Broad Institute Genomics Platform"/>
            <consortium name="The Broad Institute Genome Sequencing Center for Infectious Disease"/>
            <person name="Wu L."/>
            <person name="Ma J."/>
        </authorList>
    </citation>
    <scope>NUCLEOTIDE SEQUENCE [LARGE SCALE GENOMIC DNA]</scope>
    <source>
        <strain evidence="8">CGMCC 1.6375</strain>
    </source>
</reference>
<proteinExistence type="inferred from homology"/>
<dbReference type="NCBIfam" id="TIGR02937">
    <property type="entry name" value="sigma70-ECF"/>
    <property type="match status" value="1"/>
</dbReference>
<dbReference type="PANTHER" id="PTHR43133:SF46">
    <property type="entry name" value="RNA POLYMERASE SIGMA-70 FACTOR ECF SUBFAMILY"/>
    <property type="match status" value="1"/>
</dbReference>
<dbReference type="Pfam" id="PF04542">
    <property type="entry name" value="Sigma70_r2"/>
    <property type="match status" value="1"/>
</dbReference>
<dbReference type="Gene3D" id="1.10.1740.10">
    <property type="match status" value="1"/>
</dbReference>
<dbReference type="GO" id="GO:0000428">
    <property type="term" value="C:DNA-directed RNA polymerase complex"/>
    <property type="evidence" value="ECO:0007669"/>
    <property type="project" value="UniProtKB-KW"/>
</dbReference>
<dbReference type="InterPro" id="IPR039425">
    <property type="entry name" value="RNA_pol_sigma-70-like"/>
</dbReference>
<keyword evidence="7" id="KW-0240">DNA-directed RNA polymerase</keyword>
<dbReference type="Gene3D" id="1.10.10.10">
    <property type="entry name" value="Winged helix-like DNA-binding domain superfamily/Winged helix DNA-binding domain"/>
    <property type="match status" value="1"/>
</dbReference>
<evidence type="ECO:0000256" key="1">
    <source>
        <dbReference type="ARBA" id="ARBA00010641"/>
    </source>
</evidence>
<keyword evidence="3" id="KW-0731">Sigma factor</keyword>
<feature type="domain" description="RNA polymerase sigma factor 70 region 4 type 2" evidence="6">
    <location>
        <begin position="136"/>
        <end position="177"/>
    </location>
</feature>
<keyword evidence="2" id="KW-0805">Transcription regulation</keyword>
<evidence type="ECO:0000259" key="5">
    <source>
        <dbReference type="Pfam" id="PF04542"/>
    </source>
</evidence>
<dbReference type="InterPro" id="IPR013325">
    <property type="entry name" value="RNA_pol_sigma_r2"/>
</dbReference>
<evidence type="ECO:0000256" key="3">
    <source>
        <dbReference type="ARBA" id="ARBA00023082"/>
    </source>
</evidence>
<evidence type="ECO:0000256" key="4">
    <source>
        <dbReference type="ARBA" id="ARBA00023163"/>
    </source>
</evidence>
<gene>
    <name evidence="7" type="ORF">GCM10010967_32540</name>
</gene>
<dbReference type="InterPro" id="IPR013249">
    <property type="entry name" value="RNA_pol_sigma70_r4_t2"/>
</dbReference>
<sequence length="195" mass="22980">MNVMPDRPHVSDQQLLEALCEGHDWAFTAIYDQYWYPLYKAAFHKLGQRHIAEEIVQDIFTRLWNERRNLRTNTLNFYLFSAVRFEVIDHIRKAGPRSRYLAHYQAFASQSERCTDDEVAYNELLHSIDEGLKPFSPKTREIFKLSRIESWTVGQIADFMNLSDKTVEYHLSKASKAVREYINETLLVLLLSIFS</sequence>
<evidence type="ECO:0000313" key="8">
    <source>
        <dbReference type="Proteomes" id="UP000632339"/>
    </source>
</evidence>
<keyword evidence="4" id="KW-0804">Transcription</keyword>
<feature type="domain" description="RNA polymerase sigma-70 region 2" evidence="5">
    <location>
        <begin position="31"/>
        <end position="95"/>
    </location>
</feature>
<dbReference type="InterPro" id="IPR014284">
    <property type="entry name" value="RNA_pol_sigma-70_dom"/>
</dbReference>
<dbReference type="Proteomes" id="UP000632339">
    <property type="component" value="Unassembled WGS sequence"/>
</dbReference>
<evidence type="ECO:0000256" key="2">
    <source>
        <dbReference type="ARBA" id="ARBA00023015"/>
    </source>
</evidence>
<dbReference type="PANTHER" id="PTHR43133">
    <property type="entry name" value="RNA POLYMERASE ECF-TYPE SIGMA FACTO"/>
    <property type="match status" value="1"/>
</dbReference>
<protein>
    <submittedName>
        <fullName evidence="7">DNA-directed RNA polymerase sigma-70 factor</fullName>
    </submittedName>
</protein>
<evidence type="ECO:0000259" key="6">
    <source>
        <dbReference type="Pfam" id="PF08281"/>
    </source>
</evidence>